<dbReference type="InterPro" id="IPR014500">
    <property type="entry name" value="UCP019307_cupin"/>
</dbReference>
<protein>
    <submittedName>
        <fullName evidence="3">Cupin</fullName>
    </submittedName>
</protein>
<dbReference type="KEGG" id="bbro:BAU06_04150"/>
<dbReference type="EMBL" id="CP016171">
    <property type="protein sequence ID" value="ANN70623.1"/>
    <property type="molecule type" value="Genomic_DNA"/>
</dbReference>
<keyword evidence="1" id="KW-0732">Signal</keyword>
<name>A0A193FTG9_9BORD</name>
<evidence type="ECO:0000313" key="5">
    <source>
        <dbReference type="Proteomes" id="UP000092213"/>
    </source>
</evidence>
<dbReference type="STRING" id="463025.BAU08_04120"/>
<dbReference type="CDD" id="cd02219">
    <property type="entry name" value="cupin_YjlB-like"/>
    <property type="match status" value="1"/>
</dbReference>
<dbReference type="InterPro" id="IPR014710">
    <property type="entry name" value="RmlC-like_jellyroll"/>
</dbReference>
<gene>
    <name evidence="2" type="ORF">BAU06_04150</name>
    <name evidence="3" type="ORF">BAU08_04120</name>
</gene>
<dbReference type="PIRSF" id="PIRSF019307">
    <property type="entry name" value="UCP019307"/>
    <property type="match status" value="1"/>
</dbReference>
<organism evidence="3 5">
    <name type="scientific">Bordetella bronchialis</name>
    <dbReference type="NCBI Taxonomy" id="463025"/>
    <lineage>
        <taxon>Bacteria</taxon>
        <taxon>Pseudomonadati</taxon>
        <taxon>Pseudomonadota</taxon>
        <taxon>Betaproteobacteria</taxon>
        <taxon>Burkholderiales</taxon>
        <taxon>Alcaligenaceae</taxon>
        <taxon>Bordetella</taxon>
    </lineage>
</organism>
<dbReference type="Gene3D" id="2.60.120.10">
    <property type="entry name" value="Jelly Rolls"/>
    <property type="match status" value="1"/>
</dbReference>
<evidence type="ECO:0000313" key="2">
    <source>
        <dbReference type="EMBL" id="ANN65594.1"/>
    </source>
</evidence>
<dbReference type="EMBL" id="CP016170">
    <property type="protein sequence ID" value="ANN65594.1"/>
    <property type="molecule type" value="Genomic_DNA"/>
</dbReference>
<keyword evidence="4" id="KW-1185">Reference proteome</keyword>
<dbReference type="Proteomes" id="UP000092213">
    <property type="component" value="Chromosome"/>
</dbReference>
<dbReference type="PANTHER" id="PTHR36448:SF2">
    <property type="entry name" value="CUPIN TYPE-1 DOMAIN-CONTAINING PROTEIN"/>
    <property type="match status" value="1"/>
</dbReference>
<evidence type="ECO:0000313" key="4">
    <source>
        <dbReference type="Proteomes" id="UP000091897"/>
    </source>
</evidence>
<dbReference type="InterPro" id="IPR047121">
    <property type="entry name" value="YjiB-like"/>
</dbReference>
<proteinExistence type="predicted"/>
<sequence>MQTFHRRDFIRSAVLGTAVLALPATPARAALPAPSTLLLRRNDWVPNNPQLPVLHYTGVVLDGDVASAFEGMFARNGWVPQWRDGIYAYHHYHSTAHEVLGIAAGSARLMLGGPNGTEVAVRAGDVVLLPVGTGHCRLSASEDFLVVGAYPPGQRWDICREAPTQAMMDRMARLPFPATDPVTGKDPALARFWNYA</sequence>
<dbReference type="PROSITE" id="PS51318">
    <property type="entry name" value="TAT"/>
    <property type="match status" value="1"/>
</dbReference>
<dbReference type="InterPro" id="IPR011051">
    <property type="entry name" value="RmlC_Cupin_sf"/>
</dbReference>
<accession>A0A193FTG9</accession>
<dbReference type="AlphaFoldDB" id="A0A193FTG9"/>
<evidence type="ECO:0000313" key="3">
    <source>
        <dbReference type="EMBL" id="ANN70623.1"/>
    </source>
</evidence>
<feature type="signal peptide" evidence="1">
    <location>
        <begin position="1"/>
        <end position="29"/>
    </location>
</feature>
<feature type="chain" id="PRO_5008258324" evidence="1">
    <location>
        <begin position="30"/>
        <end position="196"/>
    </location>
</feature>
<dbReference type="PANTHER" id="PTHR36448">
    <property type="entry name" value="BLR7373 PROTEIN"/>
    <property type="match status" value="1"/>
</dbReference>
<dbReference type="SUPFAM" id="SSF51182">
    <property type="entry name" value="RmlC-like cupins"/>
    <property type="match status" value="1"/>
</dbReference>
<evidence type="ECO:0000256" key="1">
    <source>
        <dbReference type="SAM" id="SignalP"/>
    </source>
</evidence>
<dbReference type="InterPro" id="IPR006311">
    <property type="entry name" value="TAT_signal"/>
</dbReference>
<dbReference type="Proteomes" id="UP000091897">
    <property type="component" value="Chromosome"/>
</dbReference>
<dbReference type="OrthoDB" id="9791759at2"/>
<reference evidence="4 5" key="1">
    <citation type="submission" date="2016-06" db="EMBL/GenBank/DDBJ databases">
        <title>Complete genome sequences of Bordetella bronchialis and Bordetella flabilis.</title>
        <authorList>
            <person name="LiPuma J.J."/>
            <person name="Spilker T."/>
        </authorList>
    </citation>
    <scope>NUCLEOTIDE SEQUENCE [LARGE SCALE GENOMIC DNA]</scope>
    <source>
        <strain evidence="3 5">AU17976</strain>
        <strain evidence="2 4">AU3182</strain>
    </source>
</reference>
<dbReference type="RefSeq" id="WP_066344647.1">
    <property type="nucleotide sequence ID" value="NZ_CBCSFJ010000009.1"/>
</dbReference>